<keyword evidence="1 2" id="KW-0175">Coiled coil</keyword>
<dbReference type="InterPro" id="IPR024704">
    <property type="entry name" value="SMC"/>
</dbReference>
<dbReference type="InterPro" id="IPR003395">
    <property type="entry name" value="RecF/RecN/SMC_N"/>
</dbReference>
<dbReference type="SUPFAM" id="SSF52540">
    <property type="entry name" value="P-loop containing nucleoside triphosphate hydrolases"/>
    <property type="match status" value="1"/>
</dbReference>
<dbReference type="InterPro" id="IPR027417">
    <property type="entry name" value="P-loop_NTPase"/>
</dbReference>
<feature type="domain" description="RecF/RecN/SMC N-terminal" evidence="4">
    <location>
        <begin position="32"/>
        <end position="886"/>
    </location>
</feature>
<evidence type="ECO:0000256" key="1">
    <source>
        <dbReference type="ARBA" id="ARBA00023054"/>
    </source>
</evidence>
<feature type="coiled-coil region" evidence="2">
    <location>
        <begin position="485"/>
        <end position="608"/>
    </location>
</feature>
<gene>
    <name evidence="5" type="ORF">COT91_00040</name>
</gene>
<feature type="region of interest" description="Disordered" evidence="3">
    <location>
        <begin position="750"/>
        <end position="778"/>
    </location>
</feature>
<dbReference type="PANTHER" id="PTHR43977">
    <property type="entry name" value="STRUCTURAL MAINTENANCE OF CHROMOSOMES PROTEIN 3"/>
    <property type="match status" value="1"/>
</dbReference>
<dbReference type="Pfam" id="PF02463">
    <property type="entry name" value="SMC_N"/>
    <property type="match status" value="1"/>
</dbReference>
<evidence type="ECO:0000256" key="2">
    <source>
        <dbReference type="SAM" id="Coils"/>
    </source>
</evidence>
<dbReference type="EMBL" id="PFAJ01000001">
    <property type="protein sequence ID" value="PIR97703.1"/>
    <property type="molecule type" value="Genomic_DNA"/>
</dbReference>
<organism evidence="5 6">
    <name type="scientific">Candidatus Doudnabacteria bacterium CG10_big_fil_rev_8_21_14_0_10_41_10</name>
    <dbReference type="NCBI Taxonomy" id="1974551"/>
    <lineage>
        <taxon>Bacteria</taxon>
        <taxon>Candidatus Doudnaibacteriota</taxon>
    </lineage>
</organism>
<dbReference type="PIRSF" id="PIRSF005719">
    <property type="entry name" value="SMC"/>
    <property type="match status" value="1"/>
</dbReference>
<dbReference type="AlphaFoldDB" id="A0A2H0VF59"/>
<sequence>MHCYFAKSFFRPRRISLGLRLLTLTFDFFTVYLKKLEIQGFKSFAKKTTLLFDKGIISVVGPNGSGKSNLSDSIRWVMGEQSMKAVRSKKGEDVIFAGSDKKGKQGMAEVSITFDNNDRKIPLDFSEVVITRRIFRNGESEYLINKRPVRLMDIVEILAKSGYGGYSYHIISQGTIDQLILAGPTAIKTLIEEASGVKPYYMKKERSVRKLDRSQQNLIQVASLVSEIEPRLRSLRRQTKRMEQRDEIAKDLYDSQMRFFSSRFHKYKNELSEFDGKTGYFDKEIKTLLEEIEALTKVLQEKEKSAEKNGKDYQVLQEDLRRMEKEKNKMQEDLAIVRGQLKVGAPGASADLQSLNNRKLEIRAKMKELEGRVDTFIDQIRLNEKNLSDHIKIFERTGSELEKVKGMLGNKKPENLSEIKTEIEKVYSRYQSLLYQINNLHSEEDFDSLQKEALSLELFLVNLKDKLTKLSFGNEENTAPVQSQLNDLFSQRDEVQKQLSKIEVEVSTAKAQKEFYDQELEDLKTELSRVELNILDIKGVSSGNPMEELVKKEEKLSNDLQKFLNEIFKFDIELKRFLENEMALKKELLEKERELRLKQDNLGKTKDQRGLVLIEKARVDANMETLVLEIEKNLGQGATTKIQTIEDQNIEEGLEQKIYKLRVQLESIGSVDDLTMQEFRETEQRYNYLTSQSADLEKAIKDLKEVVAELEAIIKKQFQNGFEKINSEFSEYFRVLFSGGRANMTLIKEKKAIKPQDENGNGNGNGAENGEEELDEDLPTKEMLTGIDIRVTPPGKKLASISALSGGERALTAIALLMAILSSFPSPFLVLDEVDAALDEANSIRLGKILARLAHQTQFITITHNRETMRQSKALYGVTMGDDGISKVLSIKLEKAVEIAE</sequence>
<name>A0A2H0VF59_9BACT</name>
<dbReference type="Proteomes" id="UP000230557">
    <property type="component" value="Unassembled WGS sequence"/>
</dbReference>
<proteinExistence type="predicted"/>
<evidence type="ECO:0000313" key="5">
    <source>
        <dbReference type="EMBL" id="PIR97703.1"/>
    </source>
</evidence>
<dbReference type="Gene3D" id="6.10.140.2140">
    <property type="match status" value="1"/>
</dbReference>
<evidence type="ECO:0000256" key="3">
    <source>
        <dbReference type="SAM" id="MobiDB-lite"/>
    </source>
</evidence>
<accession>A0A2H0VF59</accession>
<reference evidence="6" key="1">
    <citation type="submission" date="2017-09" db="EMBL/GenBank/DDBJ databases">
        <title>Depth-based differentiation of microbial function through sediment-hosted aquifers and enrichment of novel symbionts in the deep terrestrial subsurface.</title>
        <authorList>
            <person name="Probst A.J."/>
            <person name="Ladd B."/>
            <person name="Jarett J.K."/>
            <person name="Geller-Mcgrath D.E."/>
            <person name="Sieber C.M.K."/>
            <person name="Emerson J.B."/>
            <person name="Anantharaman K."/>
            <person name="Thomas B.C."/>
            <person name="Malmstrom R."/>
            <person name="Stieglmeier M."/>
            <person name="Klingl A."/>
            <person name="Woyke T."/>
            <person name="Ryan C.M."/>
            <person name="Banfield J.F."/>
        </authorList>
    </citation>
    <scope>NUCLEOTIDE SEQUENCE [LARGE SCALE GENOMIC DNA]</scope>
</reference>
<dbReference type="GO" id="GO:0005524">
    <property type="term" value="F:ATP binding"/>
    <property type="evidence" value="ECO:0007669"/>
    <property type="project" value="InterPro"/>
</dbReference>
<feature type="coiled-coil region" evidence="2">
    <location>
        <begin position="693"/>
        <end position="720"/>
    </location>
</feature>
<feature type="coiled-coil region" evidence="2">
    <location>
        <begin position="285"/>
        <end position="372"/>
    </location>
</feature>
<protein>
    <recommendedName>
        <fullName evidence="4">RecF/RecN/SMC N-terminal domain-containing protein</fullName>
    </recommendedName>
</protein>
<evidence type="ECO:0000313" key="6">
    <source>
        <dbReference type="Proteomes" id="UP000230557"/>
    </source>
</evidence>
<comment type="caution">
    <text evidence="5">The sequence shown here is derived from an EMBL/GenBank/DDBJ whole genome shotgun (WGS) entry which is preliminary data.</text>
</comment>
<dbReference type="GO" id="GO:0016887">
    <property type="term" value="F:ATP hydrolysis activity"/>
    <property type="evidence" value="ECO:0007669"/>
    <property type="project" value="InterPro"/>
</dbReference>
<evidence type="ECO:0000259" key="4">
    <source>
        <dbReference type="Pfam" id="PF02463"/>
    </source>
</evidence>
<dbReference type="Gene3D" id="3.40.50.300">
    <property type="entry name" value="P-loop containing nucleotide triphosphate hydrolases"/>
    <property type="match status" value="2"/>
</dbReference>